<dbReference type="InterPro" id="IPR029052">
    <property type="entry name" value="Metallo-depent_PP-like"/>
</dbReference>
<dbReference type="PANTHER" id="PTHR43143:SF6">
    <property type="entry name" value="BLL3016 PROTEIN"/>
    <property type="match status" value="1"/>
</dbReference>
<dbReference type="Gene3D" id="3.60.21.10">
    <property type="match status" value="1"/>
</dbReference>
<dbReference type="RefSeq" id="WP_088253072.1">
    <property type="nucleotide sequence ID" value="NZ_NIDE01000002.1"/>
</dbReference>
<protein>
    <recommendedName>
        <fullName evidence="1">Calcineurin-like phosphoesterase domain-containing protein</fullName>
    </recommendedName>
</protein>
<reference evidence="3" key="1">
    <citation type="submission" date="2017-06" db="EMBL/GenBank/DDBJ databases">
        <title>Genome analysis of Fimbriiglobus ruber SP5, the first member of the order Planctomycetales with confirmed chitinolytic capability.</title>
        <authorList>
            <person name="Ravin N.V."/>
            <person name="Rakitin A.L."/>
            <person name="Ivanova A.A."/>
            <person name="Beletsky A.V."/>
            <person name="Kulichevskaya I.S."/>
            <person name="Mardanov A.V."/>
            <person name="Dedysh S.N."/>
        </authorList>
    </citation>
    <scope>NUCLEOTIDE SEQUENCE [LARGE SCALE GENOMIC DNA]</scope>
    <source>
        <strain evidence="3">SP5</strain>
    </source>
</reference>
<dbReference type="EMBL" id="NIDE01000002">
    <property type="protein sequence ID" value="OWK45331.1"/>
    <property type="molecule type" value="Genomic_DNA"/>
</dbReference>
<gene>
    <name evidence="2" type="ORF">FRUB_01662</name>
</gene>
<organism evidence="2 3">
    <name type="scientific">Fimbriiglobus ruber</name>
    <dbReference type="NCBI Taxonomy" id="1908690"/>
    <lineage>
        <taxon>Bacteria</taxon>
        <taxon>Pseudomonadati</taxon>
        <taxon>Planctomycetota</taxon>
        <taxon>Planctomycetia</taxon>
        <taxon>Gemmatales</taxon>
        <taxon>Gemmataceae</taxon>
        <taxon>Fimbriiglobus</taxon>
    </lineage>
</organism>
<dbReference type="GO" id="GO:0016787">
    <property type="term" value="F:hydrolase activity"/>
    <property type="evidence" value="ECO:0007669"/>
    <property type="project" value="InterPro"/>
</dbReference>
<dbReference type="Pfam" id="PF00149">
    <property type="entry name" value="Metallophos"/>
    <property type="match status" value="1"/>
</dbReference>
<sequence length="321" mass="34536">MQNYAKTVRPELPHDDGIDRRGMLRCMAWVGTGLVWGVAGGVATSRVFGQAPAAKSTFTFAQISDSHLGFAREPNKDVAATLKQTIARINALPEPPAFVLHTGDLTHLAKPEEFDAVAELLKEVKTGKVLYVPGEHDFDGDGNREYLNRYGKGTRGTGWYSFDHHGVHFIGLVNVASAKSGSGAGGLGVIGKEQLDWLEKDVAGLKDSTPVVVFAHVPLWTVYEKWGWGTQDAEQALKLLKRFGSLTVLNGHIHQVLQKVEGTATFHTARSTAFPQSEPGKGTPGPVRNLPAEKLKSALGLTTVSYVETAGSLAVVDSTLE</sequence>
<dbReference type="SUPFAM" id="SSF56300">
    <property type="entry name" value="Metallo-dependent phosphatases"/>
    <property type="match status" value="1"/>
</dbReference>
<evidence type="ECO:0000313" key="3">
    <source>
        <dbReference type="Proteomes" id="UP000214646"/>
    </source>
</evidence>
<dbReference type="PANTHER" id="PTHR43143">
    <property type="entry name" value="METALLOPHOSPHOESTERASE, CALCINEURIN SUPERFAMILY"/>
    <property type="match status" value="1"/>
</dbReference>
<dbReference type="InterPro" id="IPR051918">
    <property type="entry name" value="STPP_CPPED1"/>
</dbReference>
<evidence type="ECO:0000313" key="2">
    <source>
        <dbReference type="EMBL" id="OWK45331.1"/>
    </source>
</evidence>
<dbReference type="AlphaFoldDB" id="A0A225DVE2"/>
<comment type="caution">
    <text evidence="2">The sequence shown here is derived from an EMBL/GenBank/DDBJ whole genome shotgun (WGS) entry which is preliminary data.</text>
</comment>
<dbReference type="OrthoDB" id="9773856at2"/>
<name>A0A225DVE2_9BACT</name>
<dbReference type="Proteomes" id="UP000214646">
    <property type="component" value="Unassembled WGS sequence"/>
</dbReference>
<dbReference type="InterPro" id="IPR004843">
    <property type="entry name" value="Calcineurin-like_PHP"/>
</dbReference>
<evidence type="ECO:0000259" key="1">
    <source>
        <dbReference type="Pfam" id="PF00149"/>
    </source>
</evidence>
<feature type="domain" description="Calcineurin-like phosphoesterase" evidence="1">
    <location>
        <begin position="59"/>
        <end position="255"/>
    </location>
</feature>
<keyword evidence="3" id="KW-1185">Reference proteome</keyword>
<accession>A0A225DVE2</accession>
<proteinExistence type="predicted"/>